<reference evidence="1 2" key="1">
    <citation type="journal article" date="2019" name="Genome Biol. Evol.">
        <title>Insights into the evolution of the New World diploid cottons (Gossypium, subgenus Houzingenia) based on genome sequencing.</title>
        <authorList>
            <person name="Grover C.E."/>
            <person name="Arick M.A. 2nd"/>
            <person name="Thrash A."/>
            <person name="Conover J.L."/>
            <person name="Sanders W.S."/>
            <person name="Peterson D.G."/>
            <person name="Frelichowski J.E."/>
            <person name="Scheffler J.A."/>
            <person name="Scheffler B.E."/>
            <person name="Wendel J.F."/>
        </authorList>
    </citation>
    <scope>NUCLEOTIDE SEQUENCE [LARGE SCALE GENOMIC DNA]</scope>
    <source>
        <strain evidence="1">27</strain>
        <tissue evidence="1">Leaf</tissue>
    </source>
</reference>
<evidence type="ECO:0000313" key="2">
    <source>
        <dbReference type="Proteomes" id="UP000593561"/>
    </source>
</evidence>
<sequence length="160" mass="18304">LPGFLCKRKILEEIGSLISKVAKLDYNTDSRYGHMKTLCPLFVDKLDHSREKEVASAGKAEGKEKEAFGPWMVVERKLRRVSNKKRNPKTKNPEKDLFGSRFNILEEERELDVEISVDFQGVKFQKWDFTRNKGNADFNKIKGLMSGSVRQDKGSTHKAG</sequence>
<proteinExistence type="predicted"/>
<comment type="caution">
    <text evidence="1">The sequence shown here is derived from an EMBL/GenBank/DDBJ whole genome shotgun (WGS) entry which is preliminary data.</text>
</comment>
<dbReference type="AlphaFoldDB" id="A0A7J8RDI5"/>
<protein>
    <submittedName>
        <fullName evidence="1">Uncharacterized protein</fullName>
    </submittedName>
</protein>
<accession>A0A7J8RDI5</accession>
<feature type="non-terminal residue" evidence="1">
    <location>
        <position position="1"/>
    </location>
</feature>
<keyword evidence="2" id="KW-1185">Reference proteome</keyword>
<organism evidence="1 2">
    <name type="scientific">Gossypium davidsonii</name>
    <name type="common">Davidson's cotton</name>
    <name type="synonym">Gossypium klotzschianum subsp. davidsonii</name>
    <dbReference type="NCBI Taxonomy" id="34287"/>
    <lineage>
        <taxon>Eukaryota</taxon>
        <taxon>Viridiplantae</taxon>
        <taxon>Streptophyta</taxon>
        <taxon>Embryophyta</taxon>
        <taxon>Tracheophyta</taxon>
        <taxon>Spermatophyta</taxon>
        <taxon>Magnoliopsida</taxon>
        <taxon>eudicotyledons</taxon>
        <taxon>Gunneridae</taxon>
        <taxon>Pentapetalae</taxon>
        <taxon>rosids</taxon>
        <taxon>malvids</taxon>
        <taxon>Malvales</taxon>
        <taxon>Malvaceae</taxon>
        <taxon>Malvoideae</taxon>
        <taxon>Gossypium</taxon>
    </lineage>
</organism>
<gene>
    <name evidence="1" type="ORF">Godav_012130</name>
</gene>
<dbReference type="EMBL" id="JABFAC010000004">
    <property type="protein sequence ID" value="MBA0611442.1"/>
    <property type="molecule type" value="Genomic_DNA"/>
</dbReference>
<evidence type="ECO:0000313" key="1">
    <source>
        <dbReference type="EMBL" id="MBA0611442.1"/>
    </source>
</evidence>
<dbReference type="Proteomes" id="UP000593561">
    <property type="component" value="Unassembled WGS sequence"/>
</dbReference>
<name>A0A7J8RDI5_GOSDV</name>